<gene>
    <name evidence="1" type="ORF">MF626_05630</name>
</gene>
<proteinExistence type="predicted"/>
<evidence type="ECO:0000313" key="1">
    <source>
        <dbReference type="EMBL" id="UZP76471.1"/>
    </source>
</evidence>
<organism evidence="1">
    <name type="scientific">Paenibacillus polymyxa</name>
    <name type="common">Bacillus polymyxa</name>
    <dbReference type="NCBI Taxonomy" id="1406"/>
    <lineage>
        <taxon>Bacteria</taxon>
        <taxon>Bacillati</taxon>
        <taxon>Bacillota</taxon>
        <taxon>Bacilli</taxon>
        <taxon>Bacillales</taxon>
        <taxon>Paenibacillaceae</taxon>
        <taxon>Paenibacillus</taxon>
    </lineage>
</organism>
<protein>
    <submittedName>
        <fullName evidence="1">Uncharacterized protein</fullName>
    </submittedName>
</protein>
<sequence length="49" mass="5753">MPIRRLVDGFVGEIVALSRVFHLCKERSRVPTPNWDVLEKRFEAKVNRS</sequence>
<accession>A0AAE9PT22</accession>
<dbReference type="AlphaFoldDB" id="A0AAE9PT22"/>
<name>A0AAE9PT22_PAEPO</name>
<dbReference type="EMBL" id="CP097770">
    <property type="protein sequence ID" value="UZP76471.1"/>
    <property type="molecule type" value="Genomic_DNA"/>
</dbReference>
<reference evidence="1" key="1">
    <citation type="submission" date="2022-11" db="EMBL/GenBank/DDBJ databases">
        <authorList>
            <person name="Vasilchenko N.G."/>
            <person name="Prazdnova E.V."/>
            <person name="Gorovtsov A.V."/>
            <person name="Chistyakov V.A."/>
            <person name="Pak M.L."/>
        </authorList>
    </citation>
    <scope>NUCLEOTIDE SEQUENCE</scope>
    <source>
        <strain evidence="1">R 4.5</strain>
    </source>
</reference>